<dbReference type="PROSITE" id="PS51819">
    <property type="entry name" value="VOC"/>
    <property type="match status" value="1"/>
</dbReference>
<organism evidence="3 4">
    <name type="scientific">Paractinoplanes toevensis</name>
    <dbReference type="NCBI Taxonomy" id="571911"/>
    <lineage>
        <taxon>Bacteria</taxon>
        <taxon>Bacillati</taxon>
        <taxon>Actinomycetota</taxon>
        <taxon>Actinomycetes</taxon>
        <taxon>Micromonosporales</taxon>
        <taxon>Micromonosporaceae</taxon>
        <taxon>Paractinoplanes</taxon>
    </lineage>
</organism>
<sequence length="170" mass="18062">MHATRDFRHAVGMTEVPKDRSAPPVISVMLVVPDAGAATTWYKAALGATELWNLGGVVGLEIAGAPFFLHAVNPDNPAETEPGRAGVTSARVEMFTDDPDDIIERAVAAGATAGPDIEDRRAPWGTHRQGGFTDPFGHIWSVGDRSPLDPAPKDRRPAVKDGPPAVKDRP</sequence>
<feature type="region of interest" description="Disordered" evidence="1">
    <location>
        <begin position="115"/>
        <end position="170"/>
    </location>
</feature>
<dbReference type="SUPFAM" id="SSF54593">
    <property type="entry name" value="Glyoxalase/Bleomycin resistance protein/Dihydroxybiphenyl dioxygenase"/>
    <property type="match status" value="1"/>
</dbReference>
<keyword evidence="4" id="KW-1185">Reference proteome</keyword>
<dbReference type="PANTHER" id="PTHR34109:SF1">
    <property type="entry name" value="VOC DOMAIN-CONTAINING PROTEIN"/>
    <property type="match status" value="1"/>
</dbReference>
<evidence type="ECO:0000256" key="1">
    <source>
        <dbReference type="SAM" id="MobiDB-lite"/>
    </source>
</evidence>
<dbReference type="AlphaFoldDB" id="A0A919T5B3"/>
<dbReference type="Proteomes" id="UP000677082">
    <property type="component" value="Unassembled WGS sequence"/>
</dbReference>
<reference evidence="3 4" key="1">
    <citation type="submission" date="2021-03" db="EMBL/GenBank/DDBJ databases">
        <title>Whole genome shotgun sequence of Actinoplanes toevensis NBRC 105298.</title>
        <authorList>
            <person name="Komaki H."/>
            <person name="Tamura T."/>
        </authorList>
    </citation>
    <scope>NUCLEOTIDE SEQUENCE [LARGE SCALE GENOMIC DNA]</scope>
    <source>
        <strain evidence="3 4">NBRC 105298</strain>
    </source>
</reference>
<evidence type="ECO:0000259" key="2">
    <source>
        <dbReference type="PROSITE" id="PS51819"/>
    </source>
</evidence>
<evidence type="ECO:0000313" key="3">
    <source>
        <dbReference type="EMBL" id="GIM88942.1"/>
    </source>
</evidence>
<dbReference type="InterPro" id="IPR029068">
    <property type="entry name" value="Glyas_Bleomycin-R_OHBP_Dase"/>
</dbReference>
<dbReference type="Gene3D" id="3.10.180.10">
    <property type="entry name" value="2,3-Dihydroxybiphenyl 1,2-Dioxygenase, domain 1"/>
    <property type="match status" value="1"/>
</dbReference>
<evidence type="ECO:0000313" key="4">
    <source>
        <dbReference type="Proteomes" id="UP000677082"/>
    </source>
</evidence>
<accession>A0A919T5B3</accession>
<dbReference type="EMBL" id="BOQN01000010">
    <property type="protein sequence ID" value="GIM88942.1"/>
    <property type="molecule type" value="Genomic_DNA"/>
</dbReference>
<name>A0A919T5B3_9ACTN</name>
<dbReference type="InterPro" id="IPR004360">
    <property type="entry name" value="Glyas_Fos-R_dOase_dom"/>
</dbReference>
<proteinExistence type="predicted"/>
<comment type="caution">
    <text evidence="3">The sequence shown here is derived from an EMBL/GenBank/DDBJ whole genome shotgun (WGS) entry which is preliminary data.</text>
</comment>
<dbReference type="PANTHER" id="PTHR34109">
    <property type="entry name" value="BNAUNNG04460D PROTEIN-RELATED"/>
    <property type="match status" value="1"/>
</dbReference>
<dbReference type="Pfam" id="PF00903">
    <property type="entry name" value="Glyoxalase"/>
    <property type="match status" value="1"/>
</dbReference>
<feature type="domain" description="VOC" evidence="2">
    <location>
        <begin position="24"/>
        <end position="145"/>
    </location>
</feature>
<protein>
    <recommendedName>
        <fullName evidence="2">VOC domain-containing protein</fullName>
    </recommendedName>
</protein>
<gene>
    <name evidence="3" type="ORF">Ato02nite_007350</name>
</gene>
<dbReference type="InterPro" id="IPR037523">
    <property type="entry name" value="VOC_core"/>
</dbReference>